<dbReference type="Proteomes" id="UP000252884">
    <property type="component" value="Unassembled WGS sequence"/>
</dbReference>
<reference evidence="6 7" key="1">
    <citation type="submission" date="2018-07" db="EMBL/GenBank/DDBJ databases">
        <title>Genomic Encyclopedia of Type Strains, Phase IV (KMG-IV): sequencing the most valuable type-strain genomes for metagenomic binning, comparative biology and taxonomic classification.</title>
        <authorList>
            <person name="Goeker M."/>
        </authorList>
    </citation>
    <scope>NUCLEOTIDE SEQUENCE [LARGE SCALE GENOMIC DNA]</scope>
    <source>
        <strain evidence="6 7">DSM 21634</strain>
    </source>
</reference>
<dbReference type="RefSeq" id="WP_114470079.1">
    <property type="nucleotide sequence ID" value="NZ_QPJK01000007.1"/>
</dbReference>
<feature type="compositionally biased region" description="Polar residues" evidence="4">
    <location>
        <begin position="1"/>
        <end position="10"/>
    </location>
</feature>
<dbReference type="OrthoDB" id="9807069at2"/>
<accession>A0A368XKM7</accession>
<dbReference type="PANTHER" id="PTHR33204">
    <property type="entry name" value="TRANSCRIPTIONAL REGULATOR, MARR FAMILY"/>
    <property type="match status" value="1"/>
</dbReference>
<dbReference type="EMBL" id="QPJK01000007">
    <property type="protein sequence ID" value="RCW68532.1"/>
    <property type="molecule type" value="Genomic_DNA"/>
</dbReference>
<proteinExistence type="predicted"/>
<evidence type="ECO:0000313" key="6">
    <source>
        <dbReference type="EMBL" id="RCW68532.1"/>
    </source>
</evidence>
<feature type="region of interest" description="Disordered" evidence="4">
    <location>
        <begin position="1"/>
        <end position="20"/>
    </location>
</feature>
<evidence type="ECO:0000313" key="7">
    <source>
        <dbReference type="Proteomes" id="UP000252884"/>
    </source>
</evidence>
<dbReference type="GO" id="GO:0003677">
    <property type="term" value="F:DNA binding"/>
    <property type="evidence" value="ECO:0007669"/>
    <property type="project" value="UniProtKB-KW"/>
</dbReference>
<organism evidence="6 7">
    <name type="scientific">Pseudorhodoferax soli</name>
    <dbReference type="NCBI Taxonomy" id="545864"/>
    <lineage>
        <taxon>Bacteria</taxon>
        <taxon>Pseudomonadati</taxon>
        <taxon>Pseudomonadota</taxon>
        <taxon>Betaproteobacteria</taxon>
        <taxon>Burkholderiales</taxon>
        <taxon>Comamonadaceae</taxon>
    </lineage>
</organism>
<sequence length="342" mass="38939">MALKTEQSTRPRPASKNFASEAHTVAADSGARERNCSVGRTIDVIGDGWSFMILRECYFGVRRFERFKDMLGLPRTTLSDRLRKLTALGLLRQVAYSERPERYEYQLTRMGMDLYPVMLALMTFGDRWLAGRKPKPLQLIHKLCEQPCTAIVVCSACRKEIVAREVTYRDGPGAGTGPVPQTRTSRRSTDPTALERRRPSSVARALQVIGDRWSFVIIREAFFRVRRFDDLQSRLGIAPNILADRLNRLVAEGVFQRVKYQDGPERFEYRFTDKGRDLFGPMMAMLHWGDAWLSEGKPPLVLTHTACGSDFDPTVACDQCLEAVNAAEMRYRMNYRDPASTP</sequence>
<evidence type="ECO:0000259" key="5">
    <source>
        <dbReference type="PROSITE" id="PS51118"/>
    </source>
</evidence>
<evidence type="ECO:0000256" key="2">
    <source>
        <dbReference type="ARBA" id="ARBA00023125"/>
    </source>
</evidence>
<gene>
    <name evidence="6" type="ORF">DES41_10753</name>
</gene>
<feature type="domain" description="HTH hxlR-type" evidence="5">
    <location>
        <begin position="198"/>
        <end position="297"/>
    </location>
</feature>
<dbReference type="AlphaFoldDB" id="A0A368XKM7"/>
<dbReference type="InterPro" id="IPR036388">
    <property type="entry name" value="WH-like_DNA-bd_sf"/>
</dbReference>
<keyword evidence="1" id="KW-0805">Transcription regulation</keyword>
<feature type="compositionally biased region" description="Basic and acidic residues" evidence="4">
    <location>
        <begin position="187"/>
        <end position="198"/>
    </location>
</feature>
<dbReference type="SUPFAM" id="SSF46785">
    <property type="entry name" value="Winged helix' DNA-binding domain"/>
    <property type="match status" value="2"/>
</dbReference>
<dbReference type="PANTHER" id="PTHR33204:SF36">
    <property type="entry name" value="TRANSCRIPTIONAL REGULATORY PROTEIN"/>
    <property type="match status" value="1"/>
</dbReference>
<dbReference type="InterPro" id="IPR036390">
    <property type="entry name" value="WH_DNA-bd_sf"/>
</dbReference>
<comment type="caution">
    <text evidence="6">The sequence shown here is derived from an EMBL/GenBank/DDBJ whole genome shotgun (WGS) entry which is preliminary data.</text>
</comment>
<dbReference type="Gene3D" id="1.10.10.10">
    <property type="entry name" value="Winged helix-like DNA-binding domain superfamily/Winged helix DNA-binding domain"/>
    <property type="match status" value="2"/>
</dbReference>
<dbReference type="Pfam" id="PF01638">
    <property type="entry name" value="HxlR"/>
    <property type="match status" value="2"/>
</dbReference>
<name>A0A368XKM7_9BURK</name>
<feature type="domain" description="HTH hxlR-type" evidence="5">
    <location>
        <begin position="36"/>
        <end position="133"/>
    </location>
</feature>
<evidence type="ECO:0000256" key="1">
    <source>
        <dbReference type="ARBA" id="ARBA00023015"/>
    </source>
</evidence>
<keyword evidence="3" id="KW-0804">Transcription</keyword>
<dbReference type="InterPro" id="IPR002577">
    <property type="entry name" value="HTH_HxlR"/>
</dbReference>
<dbReference type="PROSITE" id="PS51118">
    <property type="entry name" value="HTH_HXLR"/>
    <property type="match status" value="2"/>
</dbReference>
<evidence type="ECO:0000256" key="4">
    <source>
        <dbReference type="SAM" id="MobiDB-lite"/>
    </source>
</evidence>
<feature type="region of interest" description="Disordered" evidence="4">
    <location>
        <begin position="169"/>
        <end position="198"/>
    </location>
</feature>
<protein>
    <submittedName>
        <fullName evidence="6">HxlR family transcriptional regulator</fullName>
    </submittedName>
</protein>
<keyword evidence="7" id="KW-1185">Reference proteome</keyword>
<evidence type="ECO:0000256" key="3">
    <source>
        <dbReference type="ARBA" id="ARBA00023163"/>
    </source>
</evidence>
<keyword evidence="2" id="KW-0238">DNA-binding</keyword>